<evidence type="ECO:0000313" key="8">
    <source>
        <dbReference type="Proteomes" id="UP000284338"/>
    </source>
</evidence>
<organism evidence="7 8">
    <name type="scientific">Serratia inhibens</name>
    <dbReference type="NCBI Taxonomy" id="2338073"/>
    <lineage>
        <taxon>Bacteria</taxon>
        <taxon>Pseudomonadati</taxon>
        <taxon>Pseudomonadota</taxon>
        <taxon>Gammaproteobacteria</taxon>
        <taxon>Enterobacterales</taxon>
        <taxon>Yersiniaceae</taxon>
        <taxon>Serratia</taxon>
    </lineage>
</organism>
<dbReference type="Pfam" id="PF00419">
    <property type="entry name" value="Fimbrial"/>
    <property type="match status" value="1"/>
</dbReference>
<dbReference type="PANTHER" id="PTHR33420:SF3">
    <property type="entry name" value="FIMBRIAL SUBUNIT ELFA"/>
    <property type="match status" value="1"/>
</dbReference>
<sequence>MLLLPVLAVSAFSSVAAVPETITVDGGNINFTGSVVNAPCAVDVDHNGKSVMLGQVATNKLVSKGDTSSVVPFTIKLTGCDLTAEVAEGEEVVNYTKASITFNGSTIGDDSTLALNTSGSGENLAKNVGIQILQNSKPIKIDGSTATGAASLISGNNEIPFGATYVATADGAVAGTANSTVSFRVTYE</sequence>
<dbReference type="InterPro" id="IPR036937">
    <property type="entry name" value="Adhesion_dom_fimbrial_sf"/>
</dbReference>
<protein>
    <submittedName>
        <fullName evidence="7">Type 1 fimbrial protein</fullName>
    </submittedName>
</protein>
<accession>A0AA92X1I3</accession>
<dbReference type="SUPFAM" id="SSF49401">
    <property type="entry name" value="Bacterial adhesins"/>
    <property type="match status" value="1"/>
</dbReference>
<comment type="caution">
    <text evidence="7">The sequence shown here is derived from an EMBL/GenBank/DDBJ whole genome shotgun (WGS) entry which is preliminary data.</text>
</comment>
<feature type="signal peptide" evidence="5">
    <location>
        <begin position="1"/>
        <end position="16"/>
    </location>
</feature>
<dbReference type="InterPro" id="IPR008966">
    <property type="entry name" value="Adhesion_dom_sf"/>
</dbReference>
<proteinExistence type="inferred from homology"/>
<evidence type="ECO:0000313" key="7">
    <source>
        <dbReference type="EMBL" id="RJF54264.1"/>
    </source>
</evidence>
<reference evidence="7 8" key="1">
    <citation type="submission" date="2018-09" db="EMBL/GenBank/DDBJ databases">
        <title>Draft genome of a novel serratia sp. strain with antifungal activity.</title>
        <authorList>
            <person name="Dichmann S.I."/>
            <person name="Park B.P."/>
            <person name="Pathiraja D."/>
            <person name="Choi I.-G."/>
            <person name="Stougaard P."/>
            <person name="Hennessy R.C."/>
        </authorList>
    </citation>
    <scope>NUCLEOTIDE SEQUENCE [LARGE SCALE GENOMIC DNA]</scope>
    <source>
        <strain evidence="7 8">S40</strain>
    </source>
</reference>
<feature type="domain" description="Fimbrial-type adhesion" evidence="6">
    <location>
        <begin position="29"/>
        <end position="187"/>
    </location>
</feature>
<feature type="chain" id="PRO_5041643446" evidence="5">
    <location>
        <begin position="17"/>
        <end position="188"/>
    </location>
</feature>
<keyword evidence="3 5" id="KW-0732">Signal</keyword>
<dbReference type="AlphaFoldDB" id="A0AA92X1I3"/>
<evidence type="ECO:0000256" key="5">
    <source>
        <dbReference type="SAM" id="SignalP"/>
    </source>
</evidence>
<evidence type="ECO:0000256" key="1">
    <source>
        <dbReference type="ARBA" id="ARBA00004561"/>
    </source>
</evidence>
<gene>
    <name evidence="7" type="ORF">D4100_18940</name>
</gene>
<dbReference type="InterPro" id="IPR050263">
    <property type="entry name" value="Bact_Fimbrial_Adh_Pro"/>
</dbReference>
<evidence type="ECO:0000259" key="6">
    <source>
        <dbReference type="Pfam" id="PF00419"/>
    </source>
</evidence>
<dbReference type="EMBL" id="QYYG01000007">
    <property type="protein sequence ID" value="RJF54264.1"/>
    <property type="molecule type" value="Genomic_DNA"/>
</dbReference>
<keyword evidence="4" id="KW-0281">Fimbrium</keyword>
<dbReference type="PANTHER" id="PTHR33420">
    <property type="entry name" value="FIMBRIAL SUBUNIT ELFA-RELATED"/>
    <property type="match status" value="1"/>
</dbReference>
<evidence type="ECO:0000256" key="2">
    <source>
        <dbReference type="ARBA" id="ARBA00006671"/>
    </source>
</evidence>
<comment type="similarity">
    <text evidence="2">Belongs to the fimbrial protein family.</text>
</comment>
<dbReference type="Gene3D" id="2.60.40.1090">
    <property type="entry name" value="Fimbrial-type adhesion domain"/>
    <property type="match status" value="1"/>
</dbReference>
<dbReference type="InterPro" id="IPR000259">
    <property type="entry name" value="Adhesion_dom_fimbrial"/>
</dbReference>
<dbReference type="GO" id="GO:0043709">
    <property type="term" value="P:cell adhesion involved in single-species biofilm formation"/>
    <property type="evidence" value="ECO:0007669"/>
    <property type="project" value="TreeGrafter"/>
</dbReference>
<keyword evidence="8" id="KW-1185">Reference proteome</keyword>
<dbReference type="GO" id="GO:0009289">
    <property type="term" value="C:pilus"/>
    <property type="evidence" value="ECO:0007669"/>
    <property type="project" value="UniProtKB-SubCell"/>
</dbReference>
<name>A0AA92X1I3_9GAMM</name>
<evidence type="ECO:0000256" key="3">
    <source>
        <dbReference type="ARBA" id="ARBA00022729"/>
    </source>
</evidence>
<dbReference type="Proteomes" id="UP000284338">
    <property type="component" value="Unassembled WGS sequence"/>
</dbReference>
<comment type="subcellular location">
    <subcellularLocation>
        <location evidence="1">Fimbrium</location>
    </subcellularLocation>
</comment>
<evidence type="ECO:0000256" key="4">
    <source>
        <dbReference type="ARBA" id="ARBA00023263"/>
    </source>
</evidence>